<dbReference type="PIRSF" id="PIRSF005644">
    <property type="entry name" value="Hdrgns_mtr_HypE"/>
    <property type="match status" value="1"/>
</dbReference>
<comment type="similarity">
    <text evidence="1">Belongs to the HypE family.</text>
</comment>
<organism evidence="4">
    <name type="scientific">Dictyoglomus thermophilum</name>
    <dbReference type="NCBI Taxonomy" id="14"/>
    <lineage>
        <taxon>Bacteria</taxon>
        <taxon>Pseudomonadati</taxon>
        <taxon>Dictyoglomota</taxon>
        <taxon>Dictyoglomia</taxon>
        <taxon>Dictyoglomales</taxon>
        <taxon>Dictyoglomaceae</taxon>
        <taxon>Dictyoglomus</taxon>
    </lineage>
</organism>
<dbReference type="InterPro" id="IPR036676">
    <property type="entry name" value="PurM-like_C_sf"/>
</dbReference>
<protein>
    <submittedName>
        <fullName evidence="4">Hydrogenase expression/formation protein HypE</fullName>
    </submittedName>
</protein>
<dbReference type="Gene3D" id="3.90.650.10">
    <property type="entry name" value="PurM-like C-terminal domain"/>
    <property type="match status" value="1"/>
</dbReference>
<dbReference type="GO" id="GO:0051604">
    <property type="term" value="P:protein maturation"/>
    <property type="evidence" value="ECO:0007669"/>
    <property type="project" value="TreeGrafter"/>
</dbReference>
<dbReference type="NCBIfam" id="TIGR02124">
    <property type="entry name" value="hypE"/>
    <property type="match status" value="1"/>
</dbReference>
<evidence type="ECO:0000313" key="4">
    <source>
        <dbReference type="EMBL" id="HGK24583.1"/>
    </source>
</evidence>
<dbReference type="SUPFAM" id="SSF56042">
    <property type="entry name" value="PurM C-terminal domain-like"/>
    <property type="match status" value="1"/>
</dbReference>
<evidence type="ECO:0000259" key="3">
    <source>
        <dbReference type="Pfam" id="PF02769"/>
    </source>
</evidence>
<dbReference type="InterPro" id="IPR016188">
    <property type="entry name" value="PurM-like_N"/>
</dbReference>
<dbReference type="InterPro" id="IPR010918">
    <property type="entry name" value="PurM-like_C_dom"/>
</dbReference>
<dbReference type="Pfam" id="PF00586">
    <property type="entry name" value="AIRS"/>
    <property type="match status" value="1"/>
</dbReference>
<dbReference type="PANTHER" id="PTHR30303:SF0">
    <property type="entry name" value="CARBAMOYL DEHYDRATASE HYPE"/>
    <property type="match status" value="1"/>
</dbReference>
<dbReference type="InterPro" id="IPR036921">
    <property type="entry name" value="PurM-like_N_sf"/>
</dbReference>
<reference evidence="4" key="1">
    <citation type="journal article" date="2020" name="mSystems">
        <title>Genome- and Community-Level Interaction Insights into Carbon Utilization and Element Cycling Functions of Hydrothermarchaeota in Hydrothermal Sediment.</title>
        <authorList>
            <person name="Zhou Z."/>
            <person name="Liu Y."/>
            <person name="Xu W."/>
            <person name="Pan J."/>
            <person name="Luo Z.H."/>
            <person name="Li M."/>
        </authorList>
    </citation>
    <scope>NUCLEOTIDE SEQUENCE [LARGE SCALE GENOMIC DNA]</scope>
    <source>
        <strain evidence="4">SpSt-70</strain>
    </source>
</reference>
<dbReference type="EMBL" id="DTDV01000023">
    <property type="protein sequence ID" value="HGK24583.1"/>
    <property type="molecule type" value="Genomic_DNA"/>
</dbReference>
<evidence type="ECO:0000256" key="1">
    <source>
        <dbReference type="ARBA" id="ARBA00006243"/>
    </source>
</evidence>
<dbReference type="Pfam" id="PF02769">
    <property type="entry name" value="AIRS_C"/>
    <property type="match status" value="1"/>
</dbReference>
<sequence>MEDIILLSHGSGGESTRKLIEEEILKYFGNEILNELYDSSIFEASGKLAFTTDSFVISPLFFNGGDIGKLSIYGTVNDLSVMGAKPLYLSVGFIIEEGLTFNEFRQILQSMKSASEECMVKIITGDTKVVEKGKGDKIFINTTGIGIIEEGMDWRGRKIEEGDVVIINGGIGEHGLCIMLQRLGIKTDAEVKSDLAPLNSLTLPLLKISNNIKFMRDPTRGGVAGVLNEIAQKHNVEIEVEEENLPIKPWVKSASEILGIDPLYSANEGKVVIIASEKDQDKIMNFLKNHPQGKEARIIGKIKGKGSRVYLKTRLGTRRILDPLKRDLLPRIC</sequence>
<comment type="caution">
    <text evidence="4">The sequence shown here is derived from an EMBL/GenBank/DDBJ whole genome shotgun (WGS) entry which is preliminary data.</text>
</comment>
<feature type="domain" description="PurM-like N-terminal" evidence="2">
    <location>
        <begin position="43"/>
        <end position="148"/>
    </location>
</feature>
<proteinExistence type="inferred from homology"/>
<dbReference type="InterPro" id="IPR011854">
    <property type="entry name" value="HypE"/>
</dbReference>
<gene>
    <name evidence="4" type="primary">hypE</name>
    <name evidence="4" type="ORF">ENU78_09210</name>
</gene>
<dbReference type="PANTHER" id="PTHR30303">
    <property type="entry name" value="HYDROGENASE ISOENZYMES FORMATION PROTEIN HYPE"/>
    <property type="match status" value="1"/>
</dbReference>
<accession>A0A7C2GHR4</accession>
<dbReference type="AlphaFoldDB" id="A0A7C2GHR4"/>
<name>A0A7C2GHR4_DICTH</name>
<dbReference type="CDD" id="cd02197">
    <property type="entry name" value="HypE"/>
    <property type="match status" value="1"/>
</dbReference>
<dbReference type="Gene3D" id="3.30.1330.10">
    <property type="entry name" value="PurM-like, N-terminal domain"/>
    <property type="match status" value="1"/>
</dbReference>
<dbReference type="SUPFAM" id="SSF55326">
    <property type="entry name" value="PurM N-terminal domain-like"/>
    <property type="match status" value="1"/>
</dbReference>
<dbReference type="RefSeq" id="WP_149122330.1">
    <property type="nucleotide sequence ID" value="NZ_VTFL01000001.1"/>
</dbReference>
<evidence type="ECO:0000259" key="2">
    <source>
        <dbReference type="Pfam" id="PF00586"/>
    </source>
</evidence>
<feature type="domain" description="PurM-like C-terminal" evidence="3">
    <location>
        <begin position="160"/>
        <end position="309"/>
    </location>
</feature>